<feature type="domain" description="Protein kinase" evidence="16">
    <location>
        <begin position="29"/>
        <end position="313"/>
    </location>
</feature>
<dbReference type="GO" id="GO:0106310">
    <property type="term" value="F:protein serine kinase activity"/>
    <property type="evidence" value="ECO:0007669"/>
    <property type="project" value="RHEA"/>
</dbReference>
<dbReference type="PRINTS" id="PR01773">
    <property type="entry name" value="P38MAPKINASE"/>
</dbReference>
<feature type="binding site" evidence="15">
    <location>
        <position position="59"/>
    </location>
    <ligand>
        <name>ATP</name>
        <dbReference type="ChEBI" id="CHEBI:30616"/>
    </ligand>
</feature>
<dbReference type="InterPro" id="IPR003527">
    <property type="entry name" value="MAP_kinase_CS"/>
</dbReference>
<dbReference type="InterPro" id="IPR050117">
    <property type="entry name" value="MAPK"/>
</dbReference>
<evidence type="ECO:0000256" key="4">
    <source>
        <dbReference type="ARBA" id="ARBA00022527"/>
    </source>
</evidence>
<evidence type="ECO:0000256" key="14">
    <source>
        <dbReference type="ARBA" id="ARBA00048312"/>
    </source>
</evidence>
<evidence type="ECO:0000256" key="9">
    <source>
        <dbReference type="ARBA" id="ARBA00022840"/>
    </source>
</evidence>
<evidence type="ECO:0000256" key="2">
    <source>
        <dbReference type="ARBA" id="ARBA00008832"/>
    </source>
</evidence>
<dbReference type="GO" id="GO:0005524">
    <property type="term" value="F:ATP binding"/>
    <property type="evidence" value="ECO:0007669"/>
    <property type="project" value="UniProtKB-UniRule"/>
</dbReference>
<comment type="cofactor">
    <cofactor evidence="1">
        <name>Mg(2+)</name>
        <dbReference type="ChEBI" id="CHEBI:18420"/>
    </cofactor>
</comment>
<dbReference type="SUPFAM" id="SSF56112">
    <property type="entry name" value="Protein kinase-like (PK-like)"/>
    <property type="match status" value="1"/>
</dbReference>
<evidence type="ECO:0000256" key="1">
    <source>
        <dbReference type="ARBA" id="ARBA00001946"/>
    </source>
</evidence>
<keyword evidence="9 15" id="KW-0067">ATP-binding</keyword>
<dbReference type="FunFam" id="3.30.200.20:FF:000769">
    <property type="entry name" value="Mitogen-activated protein kinase 14"/>
    <property type="match status" value="1"/>
</dbReference>
<evidence type="ECO:0000256" key="13">
    <source>
        <dbReference type="ARBA" id="ARBA00047592"/>
    </source>
</evidence>
<keyword evidence="18" id="KW-1185">Reference proteome</keyword>
<dbReference type="GeneTree" id="ENSGT00940000156189"/>
<evidence type="ECO:0000256" key="11">
    <source>
        <dbReference type="ARBA" id="ARBA00023016"/>
    </source>
</evidence>
<dbReference type="InterPro" id="IPR017441">
    <property type="entry name" value="Protein_kinase_ATP_BS"/>
</dbReference>
<evidence type="ECO:0000256" key="7">
    <source>
        <dbReference type="ARBA" id="ARBA00022741"/>
    </source>
</evidence>
<dbReference type="PROSITE" id="PS01351">
    <property type="entry name" value="MAPK"/>
    <property type="match status" value="1"/>
</dbReference>
<dbReference type="Proteomes" id="UP000261420">
    <property type="component" value="Unplaced"/>
</dbReference>
<keyword evidence="10" id="KW-0805">Transcription regulation</keyword>
<evidence type="ECO:0000256" key="15">
    <source>
        <dbReference type="PROSITE-ProRule" id="PRU10141"/>
    </source>
</evidence>
<accession>A0A3B4VC85</accession>
<name>A0A3B4VC85_SERDU</name>
<dbReference type="AlphaFoldDB" id="A0A3B4VC85"/>
<dbReference type="PANTHER" id="PTHR24055">
    <property type="entry name" value="MITOGEN-ACTIVATED PROTEIN KINASE"/>
    <property type="match status" value="1"/>
</dbReference>
<dbReference type="Gene3D" id="3.30.200.20">
    <property type="entry name" value="Phosphorylase Kinase, domain 1"/>
    <property type="match status" value="1"/>
</dbReference>
<keyword evidence="11" id="KW-0346">Stress response</keyword>
<dbReference type="PROSITE" id="PS00107">
    <property type="entry name" value="PROTEIN_KINASE_ATP"/>
    <property type="match status" value="1"/>
</dbReference>
<reference evidence="17" key="2">
    <citation type="submission" date="2025-09" db="UniProtKB">
        <authorList>
            <consortium name="Ensembl"/>
        </authorList>
    </citation>
    <scope>IDENTIFICATION</scope>
</reference>
<protein>
    <recommendedName>
        <fullName evidence="3">mitogen-activated protein kinase</fullName>
        <ecNumber evidence="3">2.7.11.24</ecNumber>
    </recommendedName>
</protein>
<dbReference type="EC" id="2.7.11.24" evidence="3"/>
<dbReference type="SMART" id="SM00220">
    <property type="entry name" value="S_TKc"/>
    <property type="match status" value="1"/>
</dbReference>
<evidence type="ECO:0000256" key="5">
    <source>
        <dbReference type="ARBA" id="ARBA00022553"/>
    </source>
</evidence>
<evidence type="ECO:0000256" key="10">
    <source>
        <dbReference type="ARBA" id="ARBA00023015"/>
    </source>
</evidence>
<dbReference type="InterPro" id="IPR011009">
    <property type="entry name" value="Kinase-like_dom_sf"/>
</dbReference>
<evidence type="ECO:0000256" key="3">
    <source>
        <dbReference type="ARBA" id="ARBA00012411"/>
    </source>
</evidence>
<keyword evidence="5" id="KW-0597">Phosphoprotein</keyword>
<comment type="similarity">
    <text evidence="2">Belongs to the protein kinase superfamily. CMGC Ser/Thr protein kinase family. MAP kinase subfamily.</text>
</comment>
<comment type="catalytic activity">
    <reaction evidence="13">
        <text>L-threonyl-[protein] + ATP = O-phospho-L-threonyl-[protein] + ADP + H(+)</text>
        <dbReference type="Rhea" id="RHEA:46608"/>
        <dbReference type="Rhea" id="RHEA-COMP:11060"/>
        <dbReference type="Rhea" id="RHEA-COMP:11605"/>
        <dbReference type="ChEBI" id="CHEBI:15378"/>
        <dbReference type="ChEBI" id="CHEBI:30013"/>
        <dbReference type="ChEBI" id="CHEBI:30616"/>
        <dbReference type="ChEBI" id="CHEBI:61977"/>
        <dbReference type="ChEBI" id="CHEBI:456216"/>
        <dbReference type="EC" id="2.7.11.24"/>
    </reaction>
</comment>
<keyword evidence="12" id="KW-0804">Transcription</keyword>
<reference evidence="17" key="1">
    <citation type="submission" date="2025-08" db="UniProtKB">
        <authorList>
            <consortium name="Ensembl"/>
        </authorList>
    </citation>
    <scope>IDENTIFICATION</scope>
</reference>
<evidence type="ECO:0000256" key="12">
    <source>
        <dbReference type="ARBA" id="ARBA00023163"/>
    </source>
</evidence>
<keyword evidence="6" id="KW-0808">Transferase</keyword>
<dbReference type="Ensembl" id="ENSSDUT00000028930.1">
    <property type="protein sequence ID" value="ENSSDUP00000028438.1"/>
    <property type="gene ID" value="ENSSDUG00000020510.1"/>
</dbReference>
<keyword evidence="8" id="KW-0418">Kinase</keyword>
<dbReference type="Gene3D" id="1.10.510.10">
    <property type="entry name" value="Transferase(Phosphotransferase) domain 1"/>
    <property type="match status" value="1"/>
</dbReference>
<sequence>MENKMSKRVRPGYYRQEVNKTSWEVPERYRDLKQVGTGAYGTVCSAVDSRTGGKVAIKKLYRPFQSELFAKRAYRELRLLKHMKHENVIGLLDVFTADLSLDRFHDFYLVMPFMGTDLGKLMKLQRLSEEKIQYLVYQMLKGLKYIHSAGIIHRDLKPGNLAINQDCELKILDFGLARQADSEMTGYVVTRWYRAPEVILSWMHYTQTVDIWSVGCIMAEMLQGKPLFKGSDHLDQLTEIMKITGTPTQEFISKLESEDAKSYIRSLPKVEKKDLQKVIFTTNPQAVSVLERMLLLDPQSRVTAAEALTLPYFTEFREPEEETEAQLYDHSLDNTDLPLDQWKRHTFTEILTFKPVVPESKETSL</sequence>
<dbReference type="OMA" id="YFSEFRD"/>
<evidence type="ECO:0000313" key="17">
    <source>
        <dbReference type="Ensembl" id="ENSSDUP00000028438.1"/>
    </source>
</evidence>
<dbReference type="FunFam" id="1.10.510.10:FF:000170">
    <property type="entry name" value="Mitogen-activated protein kinase"/>
    <property type="match status" value="1"/>
</dbReference>
<dbReference type="InterPro" id="IPR008352">
    <property type="entry name" value="MAPK_HOG-like"/>
</dbReference>
<dbReference type="STRING" id="41447.ENSSDUP00000028438"/>
<dbReference type="PROSITE" id="PS50011">
    <property type="entry name" value="PROTEIN_KINASE_DOM"/>
    <property type="match status" value="1"/>
</dbReference>
<proteinExistence type="inferred from homology"/>
<dbReference type="GO" id="GO:0004707">
    <property type="term" value="F:MAP kinase activity"/>
    <property type="evidence" value="ECO:0007669"/>
    <property type="project" value="UniProtKB-EC"/>
</dbReference>
<organism evidence="17 18">
    <name type="scientific">Seriola dumerili</name>
    <name type="common">Greater amberjack</name>
    <name type="synonym">Caranx dumerili</name>
    <dbReference type="NCBI Taxonomy" id="41447"/>
    <lineage>
        <taxon>Eukaryota</taxon>
        <taxon>Metazoa</taxon>
        <taxon>Chordata</taxon>
        <taxon>Craniata</taxon>
        <taxon>Vertebrata</taxon>
        <taxon>Euteleostomi</taxon>
        <taxon>Actinopterygii</taxon>
        <taxon>Neopterygii</taxon>
        <taxon>Teleostei</taxon>
        <taxon>Neoteleostei</taxon>
        <taxon>Acanthomorphata</taxon>
        <taxon>Carangaria</taxon>
        <taxon>Carangiformes</taxon>
        <taxon>Carangidae</taxon>
        <taxon>Seriola</taxon>
    </lineage>
</organism>
<dbReference type="InterPro" id="IPR000719">
    <property type="entry name" value="Prot_kinase_dom"/>
</dbReference>
<evidence type="ECO:0000259" key="16">
    <source>
        <dbReference type="PROSITE" id="PS50011"/>
    </source>
</evidence>
<evidence type="ECO:0000256" key="8">
    <source>
        <dbReference type="ARBA" id="ARBA00022777"/>
    </source>
</evidence>
<keyword evidence="4" id="KW-0723">Serine/threonine-protein kinase</keyword>
<dbReference type="Pfam" id="PF00069">
    <property type="entry name" value="Pkinase"/>
    <property type="match status" value="1"/>
</dbReference>
<evidence type="ECO:0000313" key="18">
    <source>
        <dbReference type="Proteomes" id="UP000261420"/>
    </source>
</evidence>
<keyword evidence="7 15" id="KW-0547">Nucleotide-binding</keyword>
<comment type="catalytic activity">
    <reaction evidence="14">
        <text>L-seryl-[protein] + ATP = O-phospho-L-seryl-[protein] + ADP + H(+)</text>
        <dbReference type="Rhea" id="RHEA:17989"/>
        <dbReference type="Rhea" id="RHEA-COMP:9863"/>
        <dbReference type="Rhea" id="RHEA-COMP:11604"/>
        <dbReference type="ChEBI" id="CHEBI:15378"/>
        <dbReference type="ChEBI" id="CHEBI:29999"/>
        <dbReference type="ChEBI" id="CHEBI:30616"/>
        <dbReference type="ChEBI" id="CHEBI:83421"/>
        <dbReference type="ChEBI" id="CHEBI:456216"/>
        <dbReference type="EC" id="2.7.11.24"/>
    </reaction>
</comment>
<evidence type="ECO:0000256" key="6">
    <source>
        <dbReference type="ARBA" id="ARBA00022679"/>
    </source>
</evidence>